<name>A0A2T1GHC8_9CYAN</name>
<dbReference type="Pfam" id="PF01544">
    <property type="entry name" value="CorA"/>
    <property type="match status" value="1"/>
</dbReference>
<protein>
    <submittedName>
        <fullName evidence="13">Mg2+/Co2+ transporter</fullName>
    </submittedName>
</protein>
<dbReference type="EMBL" id="PVWO01000098">
    <property type="protein sequence ID" value="PSB56987.1"/>
    <property type="molecule type" value="Genomic_DNA"/>
</dbReference>
<keyword evidence="14" id="KW-1185">Reference proteome</keyword>
<dbReference type="GO" id="GO:0005886">
    <property type="term" value="C:plasma membrane"/>
    <property type="evidence" value="ECO:0007669"/>
    <property type="project" value="UniProtKB-SubCell"/>
</dbReference>
<dbReference type="OrthoDB" id="9803416at2"/>
<dbReference type="InterPro" id="IPR002523">
    <property type="entry name" value="MgTranspt_CorA/ZnTranspt_ZntB"/>
</dbReference>
<evidence type="ECO:0000256" key="3">
    <source>
        <dbReference type="ARBA" id="ARBA00022448"/>
    </source>
</evidence>
<dbReference type="SUPFAM" id="SSF143865">
    <property type="entry name" value="CorA soluble domain-like"/>
    <property type="match status" value="1"/>
</dbReference>
<keyword evidence="10 12" id="KW-0472">Membrane</keyword>
<evidence type="ECO:0000256" key="9">
    <source>
        <dbReference type="ARBA" id="ARBA00023065"/>
    </source>
</evidence>
<sequence>MRTPIELPDHRGLICGFLLRPQLPPQPLEWEALTAEFATADRLIWLHFNLADVRARTWIASCEYIPEVAREMLLDSEPHIQLESLKDGFVGILGDLHYQFDAEPDSLGLVRIYLDRGCMISVRGRPLKATDRLRIALLHGEQIETSIDLLVHLLEYMTEIFSSVTIDIREVVDEIEDQLLKGNFQDKRGEIGTARRSLARLRRHLTGNRQALSQRLIPRLPAWCREIDVSELRRNLERLDAVIQDLELVQERARLLQEEIAGQLQETVNQNLYMLSIVTTIFLPITLVTGVFGMNVGGVPWTQEPVGFWLAILTMVATLSITLFLLRRQQLF</sequence>
<gene>
    <name evidence="13" type="ORF">C7B77_09980</name>
</gene>
<comment type="caution">
    <text evidence="13">The sequence shown here is derived from an EMBL/GenBank/DDBJ whole genome shotgun (WGS) entry which is preliminary data.</text>
</comment>
<dbReference type="SUPFAM" id="SSF144083">
    <property type="entry name" value="Magnesium transport protein CorA, transmembrane region"/>
    <property type="match status" value="1"/>
</dbReference>
<evidence type="ECO:0000256" key="6">
    <source>
        <dbReference type="ARBA" id="ARBA00022692"/>
    </source>
</evidence>
<comment type="subcellular location">
    <subcellularLocation>
        <location evidence="1">Cell membrane</location>
        <topology evidence="1">Multi-pass membrane protein</topology>
    </subcellularLocation>
</comment>
<evidence type="ECO:0000256" key="12">
    <source>
        <dbReference type="SAM" id="Phobius"/>
    </source>
</evidence>
<evidence type="ECO:0000256" key="10">
    <source>
        <dbReference type="ARBA" id="ARBA00023136"/>
    </source>
</evidence>
<comment type="similarity">
    <text evidence="2">Belongs to the CorA metal ion transporter (MIT) (TC 1.A.35) family.</text>
</comment>
<evidence type="ECO:0000256" key="11">
    <source>
        <dbReference type="SAM" id="Coils"/>
    </source>
</evidence>
<dbReference type="AlphaFoldDB" id="A0A2T1GHC8"/>
<evidence type="ECO:0000256" key="8">
    <source>
        <dbReference type="ARBA" id="ARBA00022989"/>
    </source>
</evidence>
<keyword evidence="4" id="KW-1003">Cell membrane</keyword>
<dbReference type="GO" id="GO:0015095">
    <property type="term" value="F:magnesium ion transmembrane transporter activity"/>
    <property type="evidence" value="ECO:0007669"/>
    <property type="project" value="TreeGrafter"/>
</dbReference>
<dbReference type="GO" id="GO:0015087">
    <property type="term" value="F:cobalt ion transmembrane transporter activity"/>
    <property type="evidence" value="ECO:0007669"/>
    <property type="project" value="TreeGrafter"/>
</dbReference>
<proteinExistence type="inferred from homology"/>
<dbReference type="Gene3D" id="1.20.58.340">
    <property type="entry name" value="Magnesium transport protein CorA, transmembrane region"/>
    <property type="match status" value="2"/>
</dbReference>
<keyword evidence="5" id="KW-0997">Cell inner membrane</keyword>
<evidence type="ECO:0000256" key="1">
    <source>
        <dbReference type="ARBA" id="ARBA00004651"/>
    </source>
</evidence>
<dbReference type="Proteomes" id="UP000238937">
    <property type="component" value="Unassembled WGS sequence"/>
</dbReference>
<dbReference type="GO" id="GO:0000287">
    <property type="term" value="F:magnesium ion binding"/>
    <property type="evidence" value="ECO:0007669"/>
    <property type="project" value="TreeGrafter"/>
</dbReference>
<dbReference type="InterPro" id="IPR045861">
    <property type="entry name" value="CorA_cytoplasmic_dom"/>
</dbReference>
<dbReference type="GO" id="GO:0050897">
    <property type="term" value="F:cobalt ion binding"/>
    <property type="evidence" value="ECO:0007669"/>
    <property type="project" value="TreeGrafter"/>
</dbReference>
<dbReference type="PANTHER" id="PTHR46494">
    <property type="entry name" value="CORA FAMILY METAL ION TRANSPORTER (EUROFUNG)"/>
    <property type="match status" value="1"/>
</dbReference>
<keyword evidence="6 12" id="KW-0812">Transmembrane</keyword>
<dbReference type="InterPro" id="IPR045863">
    <property type="entry name" value="CorA_TM1_TM2"/>
</dbReference>
<feature type="transmembrane region" description="Helical" evidence="12">
    <location>
        <begin position="306"/>
        <end position="326"/>
    </location>
</feature>
<keyword evidence="11" id="KW-0175">Coiled coil</keyword>
<evidence type="ECO:0000256" key="5">
    <source>
        <dbReference type="ARBA" id="ARBA00022519"/>
    </source>
</evidence>
<dbReference type="RefSeq" id="WP_106303597.1">
    <property type="nucleotide sequence ID" value="NZ_PVWO01000098.1"/>
</dbReference>
<evidence type="ECO:0000313" key="13">
    <source>
        <dbReference type="EMBL" id="PSB56987.1"/>
    </source>
</evidence>
<evidence type="ECO:0000256" key="7">
    <source>
        <dbReference type="ARBA" id="ARBA00022833"/>
    </source>
</evidence>
<organism evidence="13 14">
    <name type="scientific">Chamaesiphon polymorphus CCALA 037</name>
    <dbReference type="NCBI Taxonomy" id="2107692"/>
    <lineage>
        <taxon>Bacteria</taxon>
        <taxon>Bacillati</taxon>
        <taxon>Cyanobacteriota</taxon>
        <taxon>Cyanophyceae</taxon>
        <taxon>Gomontiellales</taxon>
        <taxon>Chamaesiphonaceae</taxon>
        <taxon>Chamaesiphon</taxon>
    </lineage>
</organism>
<keyword evidence="9" id="KW-0406">Ion transport</keyword>
<keyword evidence="3" id="KW-0813">Transport</keyword>
<dbReference type="Gene3D" id="3.30.460.20">
    <property type="entry name" value="CorA soluble domain-like"/>
    <property type="match status" value="1"/>
</dbReference>
<dbReference type="PANTHER" id="PTHR46494:SF3">
    <property type="entry name" value="ZINC TRANSPORT PROTEIN ZNTB"/>
    <property type="match status" value="1"/>
</dbReference>
<reference evidence="13 14" key="1">
    <citation type="submission" date="2018-03" db="EMBL/GenBank/DDBJ databases">
        <title>The ancient ancestry and fast evolution of plastids.</title>
        <authorList>
            <person name="Moore K.R."/>
            <person name="Magnabosco C."/>
            <person name="Momper L."/>
            <person name="Gold D.A."/>
            <person name="Bosak T."/>
            <person name="Fournier G.P."/>
        </authorList>
    </citation>
    <scope>NUCLEOTIDE SEQUENCE [LARGE SCALE GENOMIC DNA]</scope>
    <source>
        <strain evidence="13 14">CCALA 037</strain>
    </source>
</reference>
<keyword evidence="8 12" id="KW-1133">Transmembrane helix</keyword>
<feature type="transmembrane region" description="Helical" evidence="12">
    <location>
        <begin position="272"/>
        <end position="294"/>
    </location>
</feature>
<accession>A0A2T1GHC8</accession>
<feature type="coiled-coil region" evidence="11">
    <location>
        <begin position="229"/>
        <end position="266"/>
    </location>
</feature>
<evidence type="ECO:0000256" key="4">
    <source>
        <dbReference type="ARBA" id="ARBA00022475"/>
    </source>
</evidence>
<evidence type="ECO:0000256" key="2">
    <source>
        <dbReference type="ARBA" id="ARBA00009765"/>
    </source>
</evidence>
<keyword evidence="7" id="KW-0862">Zinc</keyword>
<evidence type="ECO:0000313" key="14">
    <source>
        <dbReference type="Proteomes" id="UP000238937"/>
    </source>
</evidence>